<feature type="coiled-coil region" evidence="1">
    <location>
        <begin position="2"/>
        <end position="29"/>
    </location>
</feature>
<dbReference type="AlphaFoldDB" id="A0AAV4AP42"/>
<organism evidence="3 4">
    <name type="scientific">Plakobranchus ocellatus</name>
    <dbReference type="NCBI Taxonomy" id="259542"/>
    <lineage>
        <taxon>Eukaryota</taxon>
        <taxon>Metazoa</taxon>
        <taxon>Spiralia</taxon>
        <taxon>Lophotrochozoa</taxon>
        <taxon>Mollusca</taxon>
        <taxon>Gastropoda</taxon>
        <taxon>Heterobranchia</taxon>
        <taxon>Euthyneura</taxon>
        <taxon>Panpulmonata</taxon>
        <taxon>Sacoglossa</taxon>
        <taxon>Placobranchoidea</taxon>
        <taxon>Plakobranchidae</taxon>
        <taxon>Plakobranchus</taxon>
    </lineage>
</organism>
<feature type="transmembrane region" description="Helical" evidence="2">
    <location>
        <begin position="118"/>
        <end position="138"/>
    </location>
</feature>
<keyword evidence="3" id="KW-0695">RNA-directed DNA polymerase</keyword>
<keyword evidence="3" id="KW-0548">Nucleotidyltransferase</keyword>
<keyword evidence="2" id="KW-0812">Transmembrane</keyword>
<dbReference type="EMBL" id="BLXT01003971">
    <property type="protein sequence ID" value="GFO08553.1"/>
    <property type="molecule type" value="Genomic_DNA"/>
</dbReference>
<accession>A0AAV4AP42</accession>
<keyword evidence="1" id="KW-0175">Coiled coil</keyword>
<keyword evidence="4" id="KW-1185">Reference proteome</keyword>
<keyword evidence="2" id="KW-1133">Transmembrane helix</keyword>
<sequence length="151" mass="17486">MKSDLKIRISELRKQSNNLNSAMDKMVERIAKISCMPPLRISFLNRDVYDRLPLNANLVRWKMKNNPKFPLCQGIQSTEHILISCKVAQVRIGTRAETKECCYDNMRSKRPTCPIIEGMRFSIGLCTVHGLVWFLYIASLQQRELRLSSLL</sequence>
<protein>
    <submittedName>
        <fullName evidence="3">Reverse transcriptase</fullName>
    </submittedName>
</protein>
<evidence type="ECO:0000256" key="2">
    <source>
        <dbReference type="SAM" id="Phobius"/>
    </source>
</evidence>
<proteinExistence type="predicted"/>
<reference evidence="3 4" key="1">
    <citation type="journal article" date="2021" name="Elife">
        <title>Chloroplast acquisition without the gene transfer in kleptoplastic sea slugs, Plakobranchus ocellatus.</title>
        <authorList>
            <person name="Maeda T."/>
            <person name="Takahashi S."/>
            <person name="Yoshida T."/>
            <person name="Shimamura S."/>
            <person name="Takaki Y."/>
            <person name="Nagai Y."/>
            <person name="Toyoda A."/>
            <person name="Suzuki Y."/>
            <person name="Arimoto A."/>
            <person name="Ishii H."/>
            <person name="Satoh N."/>
            <person name="Nishiyama T."/>
            <person name="Hasebe M."/>
            <person name="Maruyama T."/>
            <person name="Minagawa J."/>
            <person name="Obokata J."/>
            <person name="Shigenobu S."/>
        </authorList>
    </citation>
    <scope>NUCLEOTIDE SEQUENCE [LARGE SCALE GENOMIC DNA]</scope>
</reference>
<name>A0AAV4AP42_9GAST</name>
<evidence type="ECO:0000313" key="4">
    <source>
        <dbReference type="Proteomes" id="UP000735302"/>
    </source>
</evidence>
<gene>
    <name evidence="3" type="ORF">PoB_003505800</name>
</gene>
<dbReference type="GO" id="GO:0003964">
    <property type="term" value="F:RNA-directed DNA polymerase activity"/>
    <property type="evidence" value="ECO:0007669"/>
    <property type="project" value="UniProtKB-KW"/>
</dbReference>
<comment type="caution">
    <text evidence="3">The sequence shown here is derived from an EMBL/GenBank/DDBJ whole genome shotgun (WGS) entry which is preliminary data.</text>
</comment>
<evidence type="ECO:0000256" key="1">
    <source>
        <dbReference type="SAM" id="Coils"/>
    </source>
</evidence>
<keyword evidence="2" id="KW-0472">Membrane</keyword>
<keyword evidence="3" id="KW-0808">Transferase</keyword>
<evidence type="ECO:0000313" key="3">
    <source>
        <dbReference type="EMBL" id="GFO08553.1"/>
    </source>
</evidence>
<dbReference type="Proteomes" id="UP000735302">
    <property type="component" value="Unassembled WGS sequence"/>
</dbReference>